<dbReference type="InterPro" id="IPR008978">
    <property type="entry name" value="HSP20-like_chaperone"/>
</dbReference>
<gene>
    <name evidence="5" type="primary">SGT1</name>
    <name evidence="5" type="ORF">SEPCBS119000_000540</name>
</gene>
<dbReference type="Proteomes" id="UP001642502">
    <property type="component" value="Unassembled WGS sequence"/>
</dbReference>
<dbReference type="PROSITE" id="PS51048">
    <property type="entry name" value="SGS"/>
    <property type="match status" value="1"/>
</dbReference>
<dbReference type="SUPFAM" id="SSF48452">
    <property type="entry name" value="TPR-like"/>
    <property type="match status" value="1"/>
</dbReference>
<feature type="region of interest" description="Disordered" evidence="2">
    <location>
        <begin position="241"/>
        <end position="306"/>
    </location>
</feature>
<dbReference type="Gene3D" id="1.25.40.10">
    <property type="entry name" value="Tetratricopeptide repeat domain"/>
    <property type="match status" value="1"/>
</dbReference>
<comment type="similarity">
    <text evidence="1">Belongs to the SGT1 family.</text>
</comment>
<dbReference type="PROSITE" id="PS51203">
    <property type="entry name" value="CS"/>
    <property type="match status" value="1"/>
</dbReference>
<reference evidence="5 6" key="1">
    <citation type="submission" date="2024-01" db="EMBL/GenBank/DDBJ databases">
        <authorList>
            <person name="Allen C."/>
            <person name="Tagirdzhanova G."/>
        </authorList>
    </citation>
    <scope>NUCLEOTIDE SEQUENCE [LARGE SCALE GENOMIC DNA]</scope>
    <source>
        <strain evidence="5 6">CBS 119000</strain>
    </source>
</reference>
<dbReference type="InterPro" id="IPR007052">
    <property type="entry name" value="CS_dom"/>
</dbReference>
<sequence length="568" mass="60548">MSQSHWPEGYQISIQDILGGETRGYEMKPPPKTAGELGILAIQSKNYDAALAHLTKALQDASVPRSKTAEEIPELLIARSQAYLGLQSHLDLALEDTERAYHLAVSSPPTSNAASMGPGPGPASNIHIASLAQYRRAVVLGAMKRYADADACCVWSQHLLEGRAKADTSTEDEQSVTQHIDGDGYYTVTPDDLLTTLNDRPMDSPLDDGTSLKLGQPADAPAAWSRAYMWRGFVLREMQKTAPTDPGRKLTVRRVPPKPTTPLNLGDTETEKSVAALPAASGTPLEASTDTAKTDAKSGQVEAETTNAPINVSPQAPAKLRVDMYQTTGNVYLSVFAKRVDEKLLQIKAGPTSIQLSNLPKEVAGPTGTVVLQLGGVIDEAYTFPRVTFYKIELTLNKKTLGEKWDKWGEQVEVADAEGKKDEKKDAGPAPVAVPSTSSTGAASSAAPSRKAQEPAPGPATKKKVAAKSSGLVYPTSSRNGPKDWDKLAADDDNGDDGDDGTGSSVDAFFKQLYANSTPEQQRAMNKSFTESNGTALSTDWSSVGQAKVATQPPEGVEAKSWDALAKK</sequence>
<feature type="domain" description="CS" evidence="4">
    <location>
        <begin position="317"/>
        <end position="409"/>
    </location>
</feature>
<feature type="compositionally biased region" description="Low complexity" evidence="2">
    <location>
        <begin position="428"/>
        <end position="449"/>
    </location>
</feature>
<feature type="domain" description="SGS" evidence="3">
    <location>
        <begin position="473"/>
        <end position="564"/>
    </location>
</feature>
<evidence type="ECO:0000256" key="2">
    <source>
        <dbReference type="SAM" id="MobiDB-lite"/>
    </source>
</evidence>
<feature type="compositionally biased region" description="Acidic residues" evidence="2">
    <location>
        <begin position="491"/>
        <end position="500"/>
    </location>
</feature>
<organism evidence="5 6">
    <name type="scientific">Sporothrix epigloea</name>
    <dbReference type="NCBI Taxonomy" id="1892477"/>
    <lineage>
        <taxon>Eukaryota</taxon>
        <taxon>Fungi</taxon>
        <taxon>Dikarya</taxon>
        <taxon>Ascomycota</taxon>
        <taxon>Pezizomycotina</taxon>
        <taxon>Sordariomycetes</taxon>
        <taxon>Sordariomycetidae</taxon>
        <taxon>Ophiostomatales</taxon>
        <taxon>Ophiostomataceae</taxon>
        <taxon>Sporothrix</taxon>
    </lineage>
</organism>
<accession>A0ABP0D5P9</accession>
<feature type="region of interest" description="Disordered" evidence="2">
    <location>
        <begin position="416"/>
        <end position="568"/>
    </location>
</feature>
<protein>
    <submittedName>
        <fullName evidence="5">Cochaperone protein</fullName>
    </submittedName>
</protein>
<dbReference type="EMBL" id="CAWUON010000003">
    <property type="protein sequence ID" value="CAK7263535.1"/>
    <property type="molecule type" value="Genomic_DNA"/>
</dbReference>
<evidence type="ECO:0000313" key="5">
    <source>
        <dbReference type="EMBL" id="CAK7263535.1"/>
    </source>
</evidence>
<feature type="compositionally biased region" description="Basic and acidic residues" evidence="2">
    <location>
        <begin position="481"/>
        <end position="490"/>
    </location>
</feature>
<feature type="compositionally biased region" description="Basic and acidic residues" evidence="2">
    <location>
        <begin position="557"/>
        <end position="568"/>
    </location>
</feature>
<dbReference type="SUPFAM" id="SSF49764">
    <property type="entry name" value="HSP20-like chaperones"/>
    <property type="match status" value="1"/>
</dbReference>
<feature type="compositionally biased region" description="Basic and acidic residues" evidence="2">
    <location>
        <begin position="417"/>
        <end position="427"/>
    </location>
</feature>
<dbReference type="Gene3D" id="2.60.40.790">
    <property type="match status" value="1"/>
</dbReference>
<evidence type="ECO:0000259" key="4">
    <source>
        <dbReference type="PROSITE" id="PS51203"/>
    </source>
</evidence>
<evidence type="ECO:0000259" key="3">
    <source>
        <dbReference type="PROSITE" id="PS51048"/>
    </source>
</evidence>
<comment type="caution">
    <text evidence="5">The sequence shown here is derived from an EMBL/GenBank/DDBJ whole genome shotgun (WGS) entry which is preliminary data.</text>
</comment>
<dbReference type="InterPro" id="IPR007699">
    <property type="entry name" value="SGS_dom"/>
</dbReference>
<evidence type="ECO:0000256" key="1">
    <source>
        <dbReference type="ARBA" id="ARBA00008509"/>
    </source>
</evidence>
<feature type="compositionally biased region" description="Polar residues" evidence="2">
    <location>
        <begin position="514"/>
        <end position="545"/>
    </location>
</feature>
<name>A0ABP0D5P9_9PEZI</name>
<dbReference type="PANTHER" id="PTHR45862">
    <property type="entry name" value="PROTEIN SGT1 HOMOLOG"/>
    <property type="match status" value="1"/>
</dbReference>
<evidence type="ECO:0000313" key="6">
    <source>
        <dbReference type="Proteomes" id="UP001642502"/>
    </source>
</evidence>
<dbReference type="InterPro" id="IPR044563">
    <property type="entry name" value="Sgt1-like"/>
</dbReference>
<proteinExistence type="inferred from homology"/>
<dbReference type="InterPro" id="IPR011990">
    <property type="entry name" value="TPR-like_helical_dom_sf"/>
</dbReference>
<keyword evidence="6" id="KW-1185">Reference proteome</keyword>
<dbReference type="Pfam" id="PF05002">
    <property type="entry name" value="SGS"/>
    <property type="match status" value="1"/>
</dbReference>